<dbReference type="KEGG" id="xoo:XOO3240"/>
<evidence type="ECO:0000313" key="6">
    <source>
        <dbReference type="EMBL" id="AAW76494.1"/>
    </source>
</evidence>
<evidence type="ECO:0000256" key="2">
    <source>
        <dbReference type="ARBA" id="ARBA00022617"/>
    </source>
</evidence>
<evidence type="ECO:0000256" key="5">
    <source>
        <dbReference type="PIRSR" id="PIRSR601486-1"/>
    </source>
</evidence>
<reference evidence="6 7" key="1">
    <citation type="journal article" date="2005" name="Nucleic Acids Res.">
        <title>The genome sequence of Xanthomonas oryzae pathovar oryzae KACC10331, the bacterial blight pathogen of rice.</title>
        <authorList>
            <person name="Lee B.M."/>
            <person name="Park Y.J."/>
            <person name="Park D.S."/>
            <person name="Kang H.W."/>
            <person name="Kim J.G."/>
            <person name="Song E.S."/>
            <person name="Park I.C."/>
            <person name="Yoon U.H."/>
            <person name="Hahn J.H."/>
            <person name="Koo B.S."/>
            <person name="Lee G.B."/>
            <person name="Kim H."/>
            <person name="Park H.S."/>
            <person name="Yoon K.O."/>
            <person name="Kim J.H."/>
            <person name="Jung C.H."/>
            <person name="Koh N.H."/>
            <person name="Seo J.S."/>
            <person name="Go S.J."/>
        </authorList>
    </citation>
    <scope>NUCLEOTIDE SEQUENCE [LARGE SCALE GENOMIC DNA]</scope>
    <source>
        <strain evidence="7">KACC10331 / KXO85</strain>
    </source>
</reference>
<keyword evidence="4 5" id="KW-0408">Iron</keyword>
<dbReference type="SUPFAM" id="SSF46458">
    <property type="entry name" value="Globin-like"/>
    <property type="match status" value="1"/>
</dbReference>
<dbReference type="EMBL" id="AE013598">
    <property type="protein sequence ID" value="AAW76494.1"/>
    <property type="molecule type" value="Genomic_DNA"/>
</dbReference>
<organism evidence="6 7">
    <name type="scientific">Xanthomonas oryzae pv. oryzae (strain KACC10331 / KXO85)</name>
    <dbReference type="NCBI Taxonomy" id="291331"/>
    <lineage>
        <taxon>Bacteria</taxon>
        <taxon>Pseudomonadati</taxon>
        <taxon>Pseudomonadota</taxon>
        <taxon>Gammaproteobacteria</taxon>
        <taxon>Lysobacterales</taxon>
        <taxon>Lysobacteraceae</taxon>
        <taxon>Xanthomonas</taxon>
    </lineage>
</organism>
<dbReference type="GO" id="GO:0019825">
    <property type="term" value="F:oxygen binding"/>
    <property type="evidence" value="ECO:0007669"/>
    <property type="project" value="InterPro"/>
</dbReference>
<feature type="binding site" description="distal binding residue" evidence="5">
    <location>
        <position position="151"/>
    </location>
    <ligand>
        <name>heme</name>
        <dbReference type="ChEBI" id="CHEBI:30413"/>
    </ligand>
    <ligandPart>
        <name>Fe</name>
        <dbReference type="ChEBI" id="CHEBI:18248"/>
    </ligandPart>
</feature>
<dbReference type="HOGENOM" id="CLU_103526_2_0_6"/>
<dbReference type="CDD" id="cd00454">
    <property type="entry name" value="TrHb1_N"/>
    <property type="match status" value="1"/>
</dbReference>
<name>Q5GXS7_XANOR</name>
<dbReference type="Pfam" id="PF01152">
    <property type="entry name" value="Bac_globin"/>
    <property type="match status" value="1"/>
</dbReference>
<dbReference type="Gene3D" id="1.10.490.10">
    <property type="entry name" value="Globins"/>
    <property type="match status" value="1"/>
</dbReference>
<dbReference type="InterPro" id="IPR012292">
    <property type="entry name" value="Globin/Proto"/>
</dbReference>
<dbReference type="STRING" id="291331.XOO3240"/>
<keyword evidence="1" id="KW-0813">Transport</keyword>
<dbReference type="GO" id="GO:0020037">
    <property type="term" value="F:heme binding"/>
    <property type="evidence" value="ECO:0007669"/>
    <property type="project" value="InterPro"/>
</dbReference>
<evidence type="ECO:0000256" key="4">
    <source>
        <dbReference type="ARBA" id="ARBA00023004"/>
    </source>
</evidence>
<dbReference type="InterPro" id="IPR009050">
    <property type="entry name" value="Globin-like_sf"/>
</dbReference>
<evidence type="ECO:0000256" key="1">
    <source>
        <dbReference type="ARBA" id="ARBA00022448"/>
    </source>
</evidence>
<protein>
    <submittedName>
        <fullName evidence="6">Cyanoglobin</fullName>
    </submittedName>
</protein>
<accession>Q5GXS7</accession>
<keyword evidence="7" id="KW-1185">Reference proteome</keyword>
<keyword evidence="3 5" id="KW-0479">Metal-binding</keyword>
<keyword evidence="2 5" id="KW-0349">Heme</keyword>
<dbReference type="AlphaFoldDB" id="Q5GXS7"/>
<dbReference type="Proteomes" id="UP000006735">
    <property type="component" value="Chromosome"/>
</dbReference>
<dbReference type="GO" id="GO:0046872">
    <property type="term" value="F:metal ion binding"/>
    <property type="evidence" value="ECO:0007669"/>
    <property type="project" value="UniProtKB-KW"/>
</dbReference>
<proteinExistence type="predicted"/>
<evidence type="ECO:0000256" key="3">
    <source>
        <dbReference type="ARBA" id="ARBA00022723"/>
    </source>
</evidence>
<gene>
    <name evidence="6" type="primary">glbN</name>
    <name evidence="6" type="ordered locus">XOO3240</name>
</gene>
<sequence length="199" mass="22700">MLTGPRSGRVWRQVTSFRRSCVRTQACLVDRCIRRSWRHRHACRSARPLSLFAGGVLMNRWLRWSLLCVLGLTSACASTQPRQTLYDELGGQAGIEALVETMLSRIADDQRIVDKFARVNIVMLNERLVQKFCHLADGPCPDTAKSMQQAHAHLAIREGDFNALVEDLNWAMDQRKIPRRTQNRLLTRLAAMHGDIVNH</sequence>
<dbReference type="InterPro" id="IPR001486">
    <property type="entry name" value="Hemoglobin_trunc"/>
</dbReference>
<evidence type="ECO:0000313" key="7">
    <source>
        <dbReference type="Proteomes" id="UP000006735"/>
    </source>
</evidence>